<feature type="compositionally biased region" description="Polar residues" evidence="1">
    <location>
        <begin position="127"/>
        <end position="139"/>
    </location>
</feature>
<proteinExistence type="predicted"/>
<organism evidence="3 4">
    <name type="scientific">Basidiobolus ranarum</name>
    <dbReference type="NCBI Taxonomy" id="34480"/>
    <lineage>
        <taxon>Eukaryota</taxon>
        <taxon>Fungi</taxon>
        <taxon>Fungi incertae sedis</taxon>
        <taxon>Zoopagomycota</taxon>
        <taxon>Entomophthoromycotina</taxon>
        <taxon>Basidiobolomycetes</taxon>
        <taxon>Basidiobolales</taxon>
        <taxon>Basidiobolaceae</taxon>
        <taxon>Basidiobolus</taxon>
    </lineage>
</organism>
<keyword evidence="4" id="KW-1185">Reference proteome</keyword>
<sequence length="139" mass="15823">MGKQKSVPKRLIADVSITNQIYCFCCKLSKARAEFSNSQLAKSRYSSLGYKAKRKRPSCKECTAKVNLNMHCIVCGKEKSLEEFYKNQRRYREMARCKDCWKLSEESTPLDESDDSDPSYSDALESLPNSTSTPSLDIP</sequence>
<reference evidence="3 4" key="1">
    <citation type="submission" date="2023-04" db="EMBL/GenBank/DDBJ databases">
        <title>Genome of Basidiobolus ranarum AG-B5.</title>
        <authorList>
            <person name="Stajich J.E."/>
            <person name="Carter-House D."/>
            <person name="Gryganskyi A."/>
        </authorList>
    </citation>
    <scope>NUCLEOTIDE SEQUENCE [LARGE SCALE GENOMIC DNA]</scope>
    <source>
        <strain evidence="3 4">AG-B5</strain>
    </source>
</reference>
<evidence type="ECO:0000259" key="2">
    <source>
        <dbReference type="Pfam" id="PF12898"/>
    </source>
</evidence>
<gene>
    <name evidence="3" type="ORF">K7432_015289</name>
</gene>
<dbReference type="Proteomes" id="UP001479436">
    <property type="component" value="Unassembled WGS sequence"/>
</dbReference>
<evidence type="ECO:0000313" key="4">
    <source>
        <dbReference type="Proteomes" id="UP001479436"/>
    </source>
</evidence>
<feature type="domain" description="Stc1" evidence="2">
    <location>
        <begin position="23"/>
        <end position="101"/>
    </location>
</feature>
<dbReference type="InterPro" id="IPR024630">
    <property type="entry name" value="Stc1"/>
</dbReference>
<protein>
    <recommendedName>
        <fullName evidence="2">Stc1 domain-containing protein</fullName>
    </recommendedName>
</protein>
<dbReference type="EMBL" id="JASJQH010002023">
    <property type="protein sequence ID" value="KAK9760561.1"/>
    <property type="molecule type" value="Genomic_DNA"/>
</dbReference>
<evidence type="ECO:0000256" key="1">
    <source>
        <dbReference type="SAM" id="MobiDB-lite"/>
    </source>
</evidence>
<feature type="region of interest" description="Disordered" evidence="1">
    <location>
        <begin position="104"/>
        <end position="139"/>
    </location>
</feature>
<dbReference type="Pfam" id="PF12898">
    <property type="entry name" value="Stc1"/>
    <property type="match status" value="1"/>
</dbReference>
<evidence type="ECO:0000313" key="3">
    <source>
        <dbReference type="EMBL" id="KAK9760561.1"/>
    </source>
</evidence>
<name>A0ABR2WGJ2_9FUNG</name>
<comment type="caution">
    <text evidence="3">The sequence shown here is derived from an EMBL/GenBank/DDBJ whole genome shotgun (WGS) entry which is preliminary data.</text>
</comment>
<accession>A0ABR2WGJ2</accession>
<feature type="compositionally biased region" description="Acidic residues" evidence="1">
    <location>
        <begin position="108"/>
        <end position="117"/>
    </location>
</feature>